<evidence type="ECO:0000313" key="4">
    <source>
        <dbReference type="EMBL" id="MCY9693919.1"/>
    </source>
</evidence>
<keyword evidence="1 2" id="KW-0238">DNA-binding</keyword>
<evidence type="ECO:0000256" key="2">
    <source>
        <dbReference type="PROSITE-ProRule" id="PRU00335"/>
    </source>
</evidence>
<dbReference type="EMBL" id="JAMDMX010000043">
    <property type="protein sequence ID" value="MCY9693919.1"/>
    <property type="molecule type" value="Genomic_DNA"/>
</dbReference>
<dbReference type="Gene3D" id="1.10.357.10">
    <property type="entry name" value="Tetracycline Repressor, domain 2"/>
    <property type="match status" value="1"/>
</dbReference>
<dbReference type="PRINTS" id="PR00455">
    <property type="entry name" value="HTHTETR"/>
</dbReference>
<keyword evidence="5" id="KW-1185">Reference proteome</keyword>
<dbReference type="InterPro" id="IPR050624">
    <property type="entry name" value="HTH-type_Tx_Regulator"/>
</dbReference>
<dbReference type="InterPro" id="IPR009057">
    <property type="entry name" value="Homeodomain-like_sf"/>
</dbReference>
<dbReference type="PROSITE" id="PS01081">
    <property type="entry name" value="HTH_TETR_1"/>
    <property type="match status" value="1"/>
</dbReference>
<feature type="domain" description="HTH tetR-type" evidence="3">
    <location>
        <begin position="6"/>
        <end position="66"/>
    </location>
</feature>
<dbReference type="InterPro" id="IPR001647">
    <property type="entry name" value="HTH_TetR"/>
</dbReference>
<protein>
    <submittedName>
        <fullName evidence="4">TetR/AcrR family transcriptional regulator</fullName>
    </submittedName>
</protein>
<accession>A0ABT4GCP2</accession>
<dbReference type="PROSITE" id="PS50977">
    <property type="entry name" value="HTH_TETR_2"/>
    <property type="match status" value="1"/>
</dbReference>
<organism evidence="4 5">
    <name type="scientific">Paenibacillus alginolyticus</name>
    <dbReference type="NCBI Taxonomy" id="59839"/>
    <lineage>
        <taxon>Bacteria</taxon>
        <taxon>Bacillati</taxon>
        <taxon>Bacillota</taxon>
        <taxon>Bacilli</taxon>
        <taxon>Bacillales</taxon>
        <taxon>Paenibacillaceae</taxon>
        <taxon>Paenibacillus</taxon>
    </lineage>
</organism>
<name>A0ABT4GCP2_9BACL</name>
<gene>
    <name evidence="4" type="ORF">M5X19_13555</name>
</gene>
<proteinExistence type="predicted"/>
<comment type="caution">
    <text evidence="4">The sequence shown here is derived from an EMBL/GenBank/DDBJ whole genome shotgun (WGS) entry which is preliminary data.</text>
</comment>
<evidence type="ECO:0000313" key="5">
    <source>
        <dbReference type="Proteomes" id="UP001527099"/>
    </source>
</evidence>
<dbReference type="Proteomes" id="UP001527099">
    <property type="component" value="Unassembled WGS sequence"/>
</dbReference>
<reference evidence="4 5" key="1">
    <citation type="submission" date="2022-05" db="EMBL/GenBank/DDBJ databases">
        <title>Genome Sequencing of Bee-Associated Microbes.</title>
        <authorList>
            <person name="Dunlap C."/>
        </authorList>
    </citation>
    <scope>NUCLEOTIDE SEQUENCE [LARGE SCALE GENOMIC DNA]</scope>
    <source>
        <strain evidence="4 5">NRRL B-14421</strain>
    </source>
</reference>
<evidence type="ECO:0000259" key="3">
    <source>
        <dbReference type="PROSITE" id="PS50977"/>
    </source>
</evidence>
<dbReference type="InterPro" id="IPR023772">
    <property type="entry name" value="DNA-bd_HTH_TetR-type_CS"/>
</dbReference>
<dbReference type="RefSeq" id="WP_029196792.1">
    <property type="nucleotide sequence ID" value="NZ_JAMDMW010000011.1"/>
</dbReference>
<dbReference type="SUPFAM" id="SSF46689">
    <property type="entry name" value="Homeodomain-like"/>
    <property type="match status" value="1"/>
</dbReference>
<dbReference type="Pfam" id="PF00440">
    <property type="entry name" value="TetR_N"/>
    <property type="match status" value="1"/>
</dbReference>
<dbReference type="PANTHER" id="PTHR43479">
    <property type="entry name" value="ACREF/ENVCD OPERON REPRESSOR-RELATED"/>
    <property type="match status" value="1"/>
</dbReference>
<dbReference type="PANTHER" id="PTHR43479:SF11">
    <property type="entry name" value="ACREF_ENVCD OPERON REPRESSOR-RELATED"/>
    <property type="match status" value="1"/>
</dbReference>
<evidence type="ECO:0000256" key="1">
    <source>
        <dbReference type="ARBA" id="ARBA00023125"/>
    </source>
</evidence>
<sequence length="208" mass="23781">MQILKDDVKKSIRQAALSEFKKHGYMKASIRHIADAAGITPGNIYRYFKNKEDLFYELIQPVYEQLAAYTLEIKNEVDFKLCTETADHLVILRKIDATIMQLFKQSSVELTILLNLSEGSRYETVKEELITLVYQILENVFTTKKETSAPLEAKEQQSARMLAVTLIEGMSLILRDYEDGDTIKVLVDELLYLYSAGISEKIKLQGLC</sequence>
<feature type="DNA-binding region" description="H-T-H motif" evidence="2">
    <location>
        <begin position="29"/>
        <end position="48"/>
    </location>
</feature>